<feature type="chain" id="PRO_5022224829" evidence="8">
    <location>
        <begin position="26"/>
        <end position="433"/>
    </location>
</feature>
<dbReference type="GO" id="GO:0015483">
    <property type="term" value="F:long-chain fatty acid transporting porin activity"/>
    <property type="evidence" value="ECO:0007669"/>
    <property type="project" value="TreeGrafter"/>
</dbReference>
<evidence type="ECO:0000256" key="1">
    <source>
        <dbReference type="ARBA" id="ARBA00004571"/>
    </source>
</evidence>
<dbReference type="EMBL" id="VMKJ01000008">
    <property type="protein sequence ID" value="TVO37817.1"/>
    <property type="molecule type" value="Genomic_DNA"/>
</dbReference>
<comment type="similarity">
    <text evidence="2">Belongs to the OmpP1/FadL family.</text>
</comment>
<reference evidence="9 10" key="1">
    <citation type="submission" date="2019-07" db="EMBL/GenBank/DDBJ databases">
        <title>The draft genome sequence of Vibrio algivorus M1486.</title>
        <authorList>
            <person name="Meng X."/>
        </authorList>
    </citation>
    <scope>NUCLEOTIDE SEQUENCE [LARGE SCALE GENOMIC DNA]</scope>
    <source>
        <strain evidence="9 10">M1486</strain>
    </source>
</reference>
<dbReference type="Gene3D" id="2.40.160.60">
    <property type="entry name" value="Outer membrane protein transport protein (OMPP1/FadL/TodX)"/>
    <property type="match status" value="1"/>
</dbReference>
<dbReference type="SUPFAM" id="SSF56935">
    <property type="entry name" value="Porins"/>
    <property type="match status" value="1"/>
</dbReference>
<keyword evidence="5 8" id="KW-0732">Signal</keyword>
<dbReference type="RefSeq" id="WP_144387763.1">
    <property type="nucleotide sequence ID" value="NZ_CANNCB010000014.1"/>
</dbReference>
<evidence type="ECO:0000256" key="3">
    <source>
        <dbReference type="ARBA" id="ARBA00022452"/>
    </source>
</evidence>
<dbReference type="PANTHER" id="PTHR35093">
    <property type="entry name" value="OUTER MEMBRANE PROTEIN NMB0088-RELATED"/>
    <property type="match status" value="1"/>
</dbReference>
<accession>A0A557PAY6</accession>
<dbReference type="OrthoDB" id="19849at2"/>
<dbReference type="GO" id="GO:0009279">
    <property type="term" value="C:cell outer membrane"/>
    <property type="evidence" value="ECO:0007669"/>
    <property type="project" value="UniProtKB-SubCell"/>
</dbReference>
<keyword evidence="3" id="KW-1134">Transmembrane beta strand</keyword>
<dbReference type="Pfam" id="PF03349">
    <property type="entry name" value="Toluene_X"/>
    <property type="match status" value="1"/>
</dbReference>
<evidence type="ECO:0000256" key="5">
    <source>
        <dbReference type="ARBA" id="ARBA00022729"/>
    </source>
</evidence>
<keyword evidence="7" id="KW-0998">Cell outer membrane</keyword>
<sequence>MKKLNVFTTSTLASALLIASPSVFAAGFQIAAQSATGVGRAYAGDGIIADNASVMAINPAAMALFDKTSFTMGATAIKPKISVSDGTYNSSLNGSSNMPVSYDDAGNLAVAPNMFLVVPLDDKWAVGAGLYSNFGTESEFDSSFPGEYGGTSSIISAELALAASYRVNDQWSFGAGLDIIYGHGEFKRSLAVDGNTDITIDVPGVPSGLDPSFPVNVNRTINAVDVDASGAGLGWNIGTTYELNENNRWGISYHASPEIHAKGKIDGPAGITLADEIVVPLPGFAQISGYNRFEGTKFAISYTVQWTDWSKFDELATAGPDISLQKFEWKDTWSYAIGGTYYLNDKWTLRTGYMFDQGAQDEITTIAVPDSNRNWLSAGFSYAPTKDSSIDFGFTYLLGVDVDAHEEHEGISSIDAVTHTDAIITGVQYSKTF</sequence>
<comment type="caution">
    <text evidence="9">The sequence shown here is derived from an EMBL/GenBank/DDBJ whole genome shotgun (WGS) entry which is preliminary data.</text>
</comment>
<comment type="subcellular location">
    <subcellularLocation>
        <location evidence="1">Cell outer membrane</location>
        <topology evidence="1">Multi-pass membrane protein</topology>
    </subcellularLocation>
</comment>
<dbReference type="InterPro" id="IPR005017">
    <property type="entry name" value="OMPP1/FadL/TodX"/>
</dbReference>
<evidence type="ECO:0000256" key="8">
    <source>
        <dbReference type="SAM" id="SignalP"/>
    </source>
</evidence>
<protein>
    <submittedName>
        <fullName evidence="9">Transporter</fullName>
    </submittedName>
</protein>
<dbReference type="Proteomes" id="UP000319828">
    <property type="component" value="Unassembled WGS sequence"/>
</dbReference>
<proteinExistence type="inferred from homology"/>
<evidence type="ECO:0000256" key="2">
    <source>
        <dbReference type="ARBA" id="ARBA00008163"/>
    </source>
</evidence>
<evidence type="ECO:0000256" key="4">
    <source>
        <dbReference type="ARBA" id="ARBA00022692"/>
    </source>
</evidence>
<feature type="signal peptide" evidence="8">
    <location>
        <begin position="1"/>
        <end position="25"/>
    </location>
</feature>
<evidence type="ECO:0000313" key="9">
    <source>
        <dbReference type="EMBL" id="TVO37817.1"/>
    </source>
</evidence>
<organism evidence="9 10">
    <name type="scientific">Vibrio algivorus</name>
    <dbReference type="NCBI Taxonomy" id="1667024"/>
    <lineage>
        <taxon>Bacteria</taxon>
        <taxon>Pseudomonadati</taxon>
        <taxon>Pseudomonadota</taxon>
        <taxon>Gammaproteobacteria</taxon>
        <taxon>Vibrionales</taxon>
        <taxon>Vibrionaceae</taxon>
        <taxon>Vibrio</taxon>
    </lineage>
</organism>
<dbReference type="PANTHER" id="PTHR35093:SF1">
    <property type="entry name" value="OUTER MEMBRANE LONG-CHAIN FATTY ACID RECEPTOR FADL FAMILY"/>
    <property type="match status" value="1"/>
</dbReference>
<evidence type="ECO:0000256" key="7">
    <source>
        <dbReference type="ARBA" id="ARBA00023237"/>
    </source>
</evidence>
<gene>
    <name evidence="9" type="ORF">FOF44_05965</name>
</gene>
<keyword evidence="6" id="KW-0472">Membrane</keyword>
<keyword evidence="4" id="KW-0812">Transmembrane</keyword>
<dbReference type="AlphaFoldDB" id="A0A557PAY6"/>
<evidence type="ECO:0000256" key="6">
    <source>
        <dbReference type="ARBA" id="ARBA00023136"/>
    </source>
</evidence>
<name>A0A557PAY6_9VIBR</name>
<evidence type="ECO:0000313" key="10">
    <source>
        <dbReference type="Proteomes" id="UP000319828"/>
    </source>
</evidence>